<protein>
    <recommendedName>
        <fullName evidence="14">Threonine dehydratase</fullName>
        <ecNumber evidence="14">4.3.1.19</ecNumber>
    </recommendedName>
    <alternativeName>
        <fullName evidence="14">Threonine deaminase</fullName>
    </alternativeName>
</protein>
<evidence type="ECO:0000256" key="2">
    <source>
        <dbReference type="ARBA" id="ARBA00001933"/>
    </source>
</evidence>
<keyword evidence="10 14" id="KW-0663">Pyridoxal phosphate</keyword>
<comment type="pathway">
    <text evidence="4 14">Amino-acid biosynthesis; L-isoleucine biosynthesis; 2-oxobutanoate from L-threonine: step 1/1.</text>
</comment>
<proteinExistence type="inferred from homology"/>
<dbReference type="Gene3D" id="3.40.50.1100">
    <property type="match status" value="2"/>
</dbReference>
<organism evidence="17 18">
    <name type="scientific">Monilinia fructicola</name>
    <name type="common">Brown rot fungus</name>
    <name type="synonym">Ciboria fructicola</name>
    <dbReference type="NCBI Taxonomy" id="38448"/>
    <lineage>
        <taxon>Eukaryota</taxon>
        <taxon>Fungi</taxon>
        <taxon>Dikarya</taxon>
        <taxon>Ascomycota</taxon>
        <taxon>Pezizomycotina</taxon>
        <taxon>Leotiomycetes</taxon>
        <taxon>Helotiales</taxon>
        <taxon>Sclerotiniaceae</taxon>
        <taxon>Monilinia</taxon>
    </lineage>
</organism>
<evidence type="ECO:0000256" key="6">
    <source>
        <dbReference type="ARBA" id="ARBA00011881"/>
    </source>
</evidence>
<dbReference type="CDD" id="cd04906">
    <property type="entry name" value="ACT_ThrD-I_1"/>
    <property type="match status" value="1"/>
</dbReference>
<evidence type="ECO:0000259" key="16">
    <source>
        <dbReference type="PROSITE" id="PS51672"/>
    </source>
</evidence>
<keyword evidence="13 14" id="KW-0100">Branched-chain amino acid biosynthesis</keyword>
<feature type="domain" description="ACT-like" evidence="16">
    <location>
        <begin position="485"/>
        <end position="556"/>
    </location>
</feature>
<dbReference type="AlphaFoldDB" id="A0A5M9K6Y7"/>
<evidence type="ECO:0000256" key="10">
    <source>
        <dbReference type="ARBA" id="ARBA00022898"/>
    </source>
</evidence>
<dbReference type="Pfam" id="PF00585">
    <property type="entry name" value="Thr_dehydrat_C"/>
    <property type="match status" value="2"/>
</dbReference>
<evidence type="ECO:0000256" key="13">
    <source>
        <dbReference type="ARBA" id="ARBA00023304"/>
    </source>
</evidence>
<comment type="caution">
    <text evidence="17">The sequence shown here is derived from an EMBL/GenBank/DDBJ whole genome shotgun (WGS) entry which is preliminary data.</text>
</comment>
<dbReference type="Proteomes" id="UP000322873">
    <property type="component" value="Unassembled WGS sequence"/>
</dbReference>
<dbReference type="VEuPathDB" id="FungiDB:MFRU_033g00520"/>
<dbReference type="OrthoDB" id="4418812at2759"/>
<dbReference type="GO" id="GO:0006565">
    <property type="term" value="P:L-serine catabolic process"/>
    <property type="evidence" value="ECO:0007669"/>
    <property type="project" value="TreeGrafter"/>
</dbReference>
<name>A0A5M9K6Y7_MONFR</name>
<dbReference type="FunFam" id="3.40.50.1100:FF:000005">
    <property type="entry name" value="Threonine dehydratase catabolic"/>
    <property type="match status" value="1"/>
</dbReference>
<evidence type="ECO:0000256" key="7">
    <source>
        <dbReference type="ARBA" id="ARBA00022605"/>
    </source>
</evidence>
<dbReference type="UniPathway" id="UPA00047">
    <property type="reaction ID" value="UER00054"/>
</dbReference>
<keyword evidence="12 14" id="KW-0456">Lyase</keyword>
<keyword evidence="7 14" id="KW-0028">Amino-acid biosynthesis</keyword>
<dbReference type="InterPro" id="IPR038110">
    <property type="entry name" value="TD_ACT-like_sf"/>
</dbReference>
<dbReference type="GO" id="GO:0005739">
    <property type="term" value="C:mitochondrion"/>
    <property type="evidence" value="ECO:0007669"/>
    <property type="project" value="UniProtKB-SubCell"/>
</dbReference>
<evidence type="ECO:0000256" key="14">
    <source>
        <dbReference type="RuleBase" id="RU362012"/>
    </source>
</evidence>
<dbReference type="Pfam" id="PF00291">
    <property type="entry name" value="PALP"/>
    <property type="match status" value="1"/>
</dbReference>
<dbReference type="NCBIfam" id="NF006674">
    <property type="entry name" value="PRK09224.1"/>
    <property type="match status" value="1"/>
</dbReference>
<dbReference type="SUPFAM" id="SSF53686">
    <property type="entry name" value="Tryptophan synthase beta subunit-like PLP-dependent enzymes"/>
    <property type="match status" value="1"/>
</dbReference>
<feature type="compositionally biased region" description="Polar residues" evidence="15">
    <location>
        <begin position="1"/>
        <end position="10"/>
    </location>
</feature>
<evidence type="ECO:0000256" key="12">
    <source>
        <dbReference type="ARBA" id="ARBA00023239"/>
    </source>
</evidence>
<feature type="compositionally biased region" description="Polar residues" evidence="15">
    <location>
        <begin position="19"/>
        <end position="31"/>
    </location>
</feature>
<evidence type="ECO:0000313" key="18">
    <source>
        <dbReference type="Proteomes" id="UP000322873"/>
    </source>
</evidence>
<dbReference type="GO" id="GO:0030170">
    <property type="term" value="F:pyridoxal phosphate binding"/>
    <property type="evidence" value="ECO:0007669"/>
    <property type="project" value="InterPro"/>
</dbReference>
<dbReference type="InterPro" id="IPR001926">
    <property type="entry name" value="TrpB-like_PALP"/>
</dbReference>
<dbReference type="PANTHER" id="PTHR48078:SF11">
    <property type="entry name" value="THREONINE DEHYDRATASE, MITOCHONDRIAL"/>
    <property type="match status" value="1"/>
</dbReference>
<dbReference type="GO" id="GO:0009097">
    <property type="term" value="P:isoleucine biosynthetic process"/>
    <property type="evidence" value="ECO:0007669"/>
    <property type="project" value="UniProtKB-UniRule"/>
</dbReference>
<feature type="domain" description="ACT-like" evidence="16">
    <location>
        <begin position="387"/>
        <end position="463"/>
    </location>
</feature>
<evidence type="ECO:0000256" key="3">
    <source>
        <dbReference type="ARBA" id="ARBA00004173"/>
    </source>
</evidence>
<dbReference type="CDD" id="cd01562">
    <property type="entry name" value="Thr-dehyd"/>
    <property type="match status" value="1"/>
</dbReference>
<comment type="catalytic activity">
    <reaction evidence="1 14">
        <text>L-threonine = 2-oxobutanoate + NH4(+)</text>
        <dbReference type="Rhea" id="RHEA:22108"/>
        <dbReference type="ChEBI" id="CHEBI:16763"/>
        <dbReference type="ChEBI" id="CHEBI:28938"/>
        <dbReference type="ChEBI" id="CHEBI:57926"/>
        <dbReference type="EC" id="4.3.1.19"/>
    </reaction>
</comment>
<evidence type="ECO:0000313" key="17">
    <source>
        <dbReference type="EMBL" id="KAA8575986.1"/>
    </source>
</evidence>
<dbReference type="InterPro" id="IPR050147">
    <property type="entry name" value="Ser/Thr_Dehydratase"/>
</dbReference>
<comment type="subunit">
    <text evidence="6">Homotetramer.</text>
</comment>
<dbReference type="CDD" id="cd04907">
    <property type="entry name" value="ACT_ThrD-I_2"/>
    <property type="match status" value="1"/>
</dbReference>
<dbReference type="InterPro" id="IPR045865">
    <property type="entry name" value="ACT-like_dom_sf"/>
</dbReference>
<dbReference type="FunFam" id="3.40.1020.10:FF:000001">
    <property type="entry name" value="L-threonine dehydratase"/>
    <property type="match status" value="1"/>
</dbReference>
<dbReference type="InterPro" id="IPR036052">
    <property type="entry name" value="TrpB-like_PALP_sf"/>
</dbReference>
<evidence type="ECO:0000256" key="8">
    <source>
        <dbReference type="ARBA" id="ARBA00022624"/>
    </source>
</evidence>
<evidence type="ECO:0000256" key="11">
    <source>
        <dbReference type="ARBA" id="ARBA00023128"/>
    </source>
</evidence>
<dbReference type="NCBIfam" id="TIGR01124">
    <property type="entry name" value="ilvA_2Cterm"/>
    <property type="match status" value="1"/>
</dbReference>
<reference evidence="17 18" key="1">
    <citation type="submission" date="2019-06" db="EMBL/GenBank/DDBJ databases">
        <title>Genome Sequence of the Brown Rot Fungal Pathogen Monilinia fructicola.</title>
        <authorList>
            <person name="De Miccolis Angelini R.M."/>
            <person name="Landi L."/>
            <person name="Abate D."/>
            <person name="Pollastro S."/>
            <person name="Romanazzi G."/>
            <person name="Faretra F."/>
        </authorList>
    </citation>
    <scope>NUCLEOTIDE SEQUENCE [LARGE SCALE GENOMIC DNA]</scope>
    <source>
        <strain evidence="17 18">Mfrc123</strain>
    </source>
</reference>
<dbReference type="FunFam" id="3.40.50.1100:FF:000008">
    <property type="entry name" value="L-threonine dehydratase"/>
    <property type="match status" value="1"/>
</dbReference>
<accession>A0A5M9K6Y7</accession>
<evidence type="ECO:0000256" key="4">
    <source>
        <dbReference type="ARBA" id="ARBA00004810"/>
    </source>
</evidence>
<keyword evidence="8 14" id="KW-0412">Isoleucine biosynthesis</keyword>
<comment type="cofactor">
    <cofactor evidence="2 14">
        <name>pyridoxal 5'-phosphate</name>
        <dbReference type="ChEBI" id="CHEBI:597326"/>
    </cofactor>
</comment>
<dbReference type="GO" id="GO:0006567">
    <property type="term" value="P:L-threonine catabolic process"/>
    <property type="evidence" value="ECO:0007669"/>
    <property type="project" value="TreeGrafter"/>
</dbReference>
<dbReference type="Gene3D" id="3.40.1020.10">
    <property type="entry name" value="Biosynthetic Threonine Deaminase, Domain 3"/>
    <property type="match status" value="1"/>
</dbReference>
<dbReference type="InterPro" id="IPR001721">
    <property type="entry name" value="TD_ACT-like"/>
</dbReference>
<dbReference type="EC" id="4.3.1.19" evidence="14"/>
<dbReference type="GO" id="GO:0003941">
    <property type="term" value="F:L-serine ammonia-lyase activity"/>
    <property type="evidence" value="ECO:0007669"/>
    <property type="project" value="TreeGrafter"/>
</dbReference>
<evidence type="ECO:0000256" key="1">
    <source>
        <dbReference type="ARBA" id="ARBA00001274"/>
    </source>
</evidence>
<evidence type="ECO:0000256" key="9">
    <source>
        <dbReference type="ARBA" id="ARBA00022737"/>
    </source>
</evidence>
<keyword evidence="18" id="KW-1185">Reference proteome</keyword>
<dbReference type="PROSITE" id="PS00165">
    <property type="entry name" value="DEHYDRATASE_SER_THR"/>
    <property type="match status" value="1"/>
</dbReference>
<dbReference type="InterPro" id="IPR000634">
    <property type="entry name" value="Ser/Thr_deHydtase_PyrdxlP-BS"/>
</dbReference>
<dbReference type="GO" id="GO:0004794">
    <property type="term" value="F:threonine deaminase activity"/>
    <property type="evidence" value="ECO:0007669"/>
    <property type="project" value="UniProtKB-UniRule"/>
</dbReference>
<dbReference type="PANTHER" id="PTHR48078">
    <property type="entry name" value="THREONINE DEHYDRATASE, MITOCHONDRIAL-RELATED"/>
    <property type="match status" value="1"/>
</dbReference>
<dbReference type="InterPro" id="IPR005787">
    <property type="entry name" value="Thr_deHydtase_biosynth"/>
</dbReference>
<evidence type="ECO:0000256" key="5">
    <source>
        <dbReference type="ARBA" id="ARBA00010869"/>
    </source>
</evidence>
<evidence type="ECO:0000256" key="15">
    <source>
        <dbReference type="SAM" id="MobiDB-lite"/>
    </source>
</evidence>
<sequence>MDNGVVTNGDSSHRPRTPSLHSLSLTEYSTRPSPPCSSPKSKVRGVVPQEFLLPNGYPDYLRLILTSRVYEVVKETPLTPATNLSNRLECNVLLKREDLQPVFSFKLRGAYNKMAHLDPKVSWKGVVACSAGNHAQGVAYSARKLKMPATIVMPEGTPSIKHLNVSRLGGSVVLHGSDFDAAKEECGRLEKLHGLTNIPPFDDPYVIAGQGTIGMELLRQTNIQKLEAIFCCVGGGGLIAGIGVYVKRIAPHVKIIGVETYDANAMVQSLAAGKRVALKEVGLFADGAAVKNVGEETFRICQEVIDEVIQVTTDETCAAIKDVFEDTRSIVEPAGALALAGLKKYVAANPSPDTSRNLVAIASGANMNFDRLRFVAERAALGERKEALLSVSIPESPGAFSELIKAVMPHAVTEFSYRYATDVIANVLIGISLTSQASQRDEELQSLLGRISSSGMSPIDLSGDELAKSHIRYLVGGRSGVPNERVYMFNFPERPGALEKFLATLRPRYNISLFQYRNAGSDIGKVLTGIVCPDDEVKDLEVFLQEIGYPWTDCTESEVFKTFLRS</sequence>
<comment type="subcellular location">
    <subcellularLocation>
        <location evidence="3">Mitochondrion</location>
    </subcellularLocation>
</comment>
<keyword evidence="9" id="KW-0677">Repeat</keyword>
<dbReference type="EMBL" id="VICG01000001">
    <property type="protein sequence ID" value="KAA8575986.1"/>
    <property type="molecule type" value="Genomic_DNA"/>
</dbReference>
<dbReference type="PROSITE" id="PS51672">
    <property type="entry name" value="ACT_LIKE"/>
    <property type="match status" value="2"/>
</dbReference>
<dbReference type="SUPFAM" id="SSF55021">
    <property type="entry name" value="ACT-like"/>
    <property type="match status" value="1"/>
</dbReference>
<gene>
    <name evidence="17" type="ORF">EYC84_006149</name>
</gene>
<feature type="region of interest" description="Disordered" evidence="15">
    <location>
        <begin position="1"/>
        <end position="42"/>
    </location>
</feature>
<comment type="similarity">
    <text evidence="5 14">Belongs to the serine/threonine dehydratase family.</text>
</comment>
<keyword evidence="11" id="KW-0496">Mitochondrion</keyword>